<evidence type="ECO:0000256" key="1">
    <source>
        <dbReference type="SAM" id="Phobius"/>
    </source>
</evidence>
<feature type="transmembrane region" description="Helical" evidence="1">
    <location>
        <begin position="43"/>
        <end position="76"/>
    </location>
</feature>
<reference evidence="3 4" key="1">
    <citation type="journal article" name="Front. Microbiol.">
        <title>Sugar Metabolism of the First Thermophilic Planctomycete Thermogutta terrifontis: Comparative Genomic and Transcriptomic Approaches.</title>
        <authorList>
            <person name="Elcheninov A.G."/>
            <person name="Menzel P."/>
            <person name="Gudbergsdottir S.R."/>
            <person name="Slesarev A.I."/>
            <person name="Kadnikov V.V."/>
            <person name="Krogh A."/>
            <person name="Bonch-Osmolovskaya E.A."/>
            <person name="Peng X."/>
            <person name="Kublanov I.V."/>
        </authorList>
    </citation>
    <scope>NUCLEOTIDE SEQUENCE [LARGE SCALE GENOMIC DNA]</scope>
    <source>
        <strain evidence="3 4">R1</strain>
    </source>
</reference>
<dbReference type="InterPro" id="IPR025241">
    <property type="entry name" value="DUF4190"/>
</dbReference>
<dbReference type="KEGG" id="ttf:THTE_0671"/>
<sequence>MVKPMSIIDGQKPIFRSEQPVIRRRTRIGFRPTDDYKVIQAQAVLSLVLGVLSIFCFFTVYLFWIPLGGLIFGWIARKEIAKSPKERLGLGMAQTGIILSLVFGVLGCGWVMYTYLAEAPPGYKLITFAELQPDPNEPKLIPQFARDLEEKKVFVWGYMVPGEKQYGITDFVLVEQLSHCQFCQSQLRPTQMIEVHFKNGLSVDYSTKRIGVGGVFTSNPDVLKQQFGGIVYRIEADTVR</sequence>
<dbReference type="Gene3D" id="2.40.50.870">
    <property type="entry name" value="Protein of unknown function (DUF3299)"/>
    <property type="match status" value="1"/>
</dbReference>
<evidence type="ECO:0000313" key="4">
    <source>
        <dbReference type="Proteomes" id="UP000215086"/>
    </source>
</evidence>
<organism evidence="3 4">
    <name type="scientific">Thermogutta terrifontis</name>
    <dbReference type="NCBI Taxonomy" id="1331910"/>
    <lineage>
        <taxon>Bacteria</taxon>
        <taxon>Pseudomonadati</taxon>
        <taxon>Planctomycetota</taxon>
        <taxon>Planctomycetia</taxon>
        <taxon>Pirellulales</taxon>
        <taxon>Thermoguttaceae</taxon>
        <taxon>Thermogutta</taxon>
    </lineage>
</organism>
<keyword evidence="1" id="KW-1133">Transmembrane helix</keyword>
<keyword evidence="1" id="KW-0812">Transmembrane</keyword>
<gene>
    <name evidence="3" type="ORF">THTE_0671</name>
</gene>
<dbReference type="Pfam" id="PF13828">
    <property type="entry name" value="DUF4190"/>
    <property type="match status" value="1"/>
</dbReference>
<keyword evidence="1" id="KW-0472">Membrane</keyword>
<name>A0A286RBD6_9BACT</name>
<evidence type="ECO:0000313" key="3">
    <source>
        <dbReference type="EMBL" id="ASV73273.1"/>
    </source>
</evidence>
<dbReference type="Proteomes" id="UP000215086">
    <property type="component" value="Chromosome"/>
</dbReference>
<accession>A0A286RBD6</accession>
<dbReference type="AlphaFoldDB" id="A0A286RBD6"/>
<feature type="transmembrane region" description="Helical" evidence="1">
    <location>
        <begin position="97"/>
        <end position="116"/>
    </location>
</feature>
<evidence type="ECO:0000259" key="2">
    <source>
        <dbReference type="Pfam" id="PF13828"/>
    </source>
</evidence>
<proteinExistence type="predicted"/>
<feature type="domain" description="DUF4190" evidence="2">
    <location>
        <begin position="43"/>
        <end position="106"/>
    </location>
</feature>
<keyword evidence="4" id="KW-1185">Reference proteome</keyword>
<dbReference type="EMBL" id="CP018477">
    <property type="protein sequence ID" value="ASV73273.1"/>
    <property type="molecule type" value="Genomic_DNA"/>
</dbReference>
<protein>
    <recommendedName>
        <fullName evidence="2">DUF4190 domain-containing protein</fullName>
    </recommendedName>
</protein>